<feature type="region of interest" description="Disordered" evidence="1">
    <location>
        <begin position="1"/>
        <end position="30"/>
    </location>
</feature>
<gene>
    <name evidence="2" type="ORF">M0R45_035871</name>
</gene>
<accession>A0AAW1VZY0</accession>
<feature type="compositionally biased region" description="Polar residues" evidence="1">
    <location>
        <begin position="1"/>
        <end position="15"/>
    </location>
</feature>
<reference evidence="2 3" key="1">
    <citation type="journal article" date="2023" name="G3 (Bethesda)">
        <title>A chromosome-length genome assembly and annotation of blackberry (Rubus argutus, cv. 'Hillquist').</title>
        <authorList>
            <person name="Bruna T."/>
            <person name="Aryal R."/>
            <person name="Dudchenko O."/>
            <person name="Sargent D.J."/>
            <person name="Mead D."/>
            <person name="Buti M."/>
            <person name="Cavallini A."/>
            <person name="Hytonen T."/>
            <person name="Andres J."/>
            <person name="Pham M."/>
            <person name="Weisz D."/>
            <person name="Mascagni F."/>
            <person name="Usai G."/>
            <person name="Natali L."/>
            <person name="Bassil N."/>
            <person name="Fernandez G.E."/>
            <person name="Lomsadze A."/>
            <person name="Armour M."/>
            <person name="Olukolu B."/>
            <person name="Poorten T."/>
            <person name="Britton C."/>
            <person name="Davik J."/>
            <person name="Ashrafi H."/>
            <person name="Aiden E.L."/>
            <person name="Borodovsky M."/>
            <person name="Worthington M."/>
        </authorList>
    </citation>
    <scope>NUCLEOTIDE SEQUENCE [LARGE SCALE GENOMIC DNA]</scope>
    <source>
        <strain evidence="2">PI 553951</strain>
    </source>
</reference>
<keyword evidence="3" id="KW-1185">Reference proteome</keyword>
<evidence type="ECO:0000313" key="3">
    <source>
        <dbReference type="Proteomes" id="UP001457282"/>
    </source>
</evidence>
<protein>
    <submittedName>
        <fullName evidence="2">Uncharacterized protein</fullName>
    </submittedName>
</protein>
<dbReference type="EMBL" id="JBEDUW010000007">
    <property type="protein sequence ID" value="KAK9911995.1"/>
    <property type="molecule type" value="Genomic_DNA"/>
</dbReference>
<sequence>MINSSSHTINRSIQQAFPAHHSSRPSRNSFQSSYSLLRRCQQPRRSLLTVIISPNQLLQTPKAYGSHLASTAAPISLSLPLTSSNHDVNSTSPVQIRVHSPPEPISVHRAVNPAHRRGSDPLSTLLADVVAHNSRVCSLLIDTNIITSISDLSSITQSTTPPTTCPCPSHCRLRLFLCRVAPDAVASSSPRNRRSAFAANAHCQFPILASFSDAPKPVSLVNHRRS</sequence>
<dbReference type="Proteomes" id="UP001457282">
    <property type="component" value="Unassembled WGS sequence"/>
</dbReference>
<dbReference type="AlphaFoldDB" id="A0AAW1VZY0"/>
<comment type="caution">
    <text evidence="2">The sequence shown here is derived from an EMBL/GenBank/DDBJ whole genome shotgun (WGS) entry which is preliminary data.</text>
</comment>
<evidence type="ECO:0000313" key="2">
    <source>
        <dbReference type="EMBL" id="KAK9911995.1"/>
    </source>
</evidence>
<evidence type="ECO:0000256" key="1">
    <source>
        <dbReference type="SAM" id="MobiDB-lite"/>
    </source>
</evidence>
<name>A0AAW1VZY0_RUBAR</name>
<organism evidence="2 3">
    <name type="scientific">Rubus argutus</name>
    <name type="common">Southern blackberry</name>
    <dbReference type="NCBI Taxonomy" id="59490"/>
    <lineage>
        <taxon>Eukaryota</taxon>
        <taxon>Viridiplantae</taxon>
        <taxon>Streptophyta</taxon>
        <taxon>Embryophyta</taxon>
        <taxon>Tracheophyta</taxon>
        <taxon>Spermatophyta</taxon>
        <taxon>Magnoliopsida</taxon>
        <taxon>eudicotyledons</taxon>
        <taxon>Gunneridae</taxon>
        <taxon>Pentapetalae</taxon>
        <taxon>rosids</taxon>
        <taxon>fabids</taxon>
        <taxon>Rosales</taxon>
        <taxon>Rosaceae</taxon>
        <taxon>Rosoideae</taxon>
        <taxon>Rosoideae incertae sedis</taxon>
        <taxon>Rubus</taxon>
    </lineage>
</organism>
<proteinExistence type="predicted"/>